<dbReference type="EMBL" id="RBNJ01012997">
    <property type="protein sequence ID" value="RUS25425.1"/>
    <property type="molecule type" value="Genomic_DNA"/>
</dbReference>
<keyword evidence="5" id="KW-0694">RNA-binding</keyword>
<dbReference type="PROSITE" id="PS51194">
    <property type="entry name" value="HELICASE_CTER"/>
    <property type="match status" value="1"/>
</dbReference>
<proteinExistence type="inferred from homology"/>
<dbReference type="GO" id="GO:0003724">
    <property type="term" value="F:RNA helicase activity"/>
    <property type="evidence" value="ECO:0007669"/>
    <property type="project" value="InterPro"/>
</dbReference>
<keyword evidence="4 7" id="KW-0067">ATP-binding</keyword>
<dbReference type="SMART" id="SM00490">
    <property type="entry name" value="HELICc"/>
    <property type="match status" value="1"/>
</dbReference>
<dbReference type="Gene3D" id="3.40.50.300">
    <property type="entry name" value="P-loop containing nucleotide triphosphate hydrolases"/>
    <property type="match status" value="2"/>
</dbReference>
<evidence type="ECO:0000256" key="3">
    <source>
        <dbReference type="ARBA" id="ARBA00022806"/>
    </source>
</evidence>
<feature type="region of interest" description="Disordered" evidence="8">
    <location>
        <begin position="1"/>
        <end position="29"/>
    </location>
</feature>
<protein>
    <recommendedName>
        <fullName evidence="14">P-loop containing nucleoside triphosphate hydrolase protein</fullName>
    </recommendedName>
</protein>
<keyword evidence="2 7" id="KW-0378">Hydrolase</keyword>
<accession>A0A433Q6M1</accession>
<feature type="compositionally biased region" description="Basic residues" evidence="8">
    <location>
        <begin position="533"/>
        <end position="543"/>
    </location>
</feature>
<dbReference type="InterPro" id="IPR050079">
    <property type="entry name" value="DEAD_box_RNA_helicase"/>
</dbReference>
<evidence type="ECO:0000313" key="12">
    <source>
        <dbReference type="EMBL" id="RUS25425.1"/>
    </source>
</evidence>
<dbReference type="CDD" id="cd17955">
    <property type="entry name" value="DEADc_DDX49"/>
    <property type="match status" value="1"/>
</dbReference>
<keyword evidence="13" id="KW-1185">Reference proteome</keyword>
<dbReference type="InterPro" id="IPR011545">
    <property type="entry name" value="DEAD/DEAH_box_helicase_dom"/>
</dbReference>
<dbReference type="GO" id="GO:0005524">
    <property type="term" value="F:ATP binding"/>
    <property type="evidence" value="ECO:0007669"/>
    <property type="project" value="UniProtKB-KW"/>
</dbReference>
<keyword evidence="1 7" id="KW-0547">Nucleotide-binding</keyword>
<dbReference type="PROSITE" id="PS51195">
    <property type="entry name" value="Q_MOTIF"/>
    <property type="match status" value="1"/>
</dbReference>
<dbReference type="InterPro" id="IPR000629">
    <property type="entry name" value="RNA-helicase_DEAD-box_CS"/>
</dbReference>
<gene>
    <name evidence="12" type="ORF">BC938DRAFT_472191</name>
</gene>
<dbReference type="PANTHER" id="PTHR47959">
    <property type="entry name" value="ATP-DEPENDENT RNA HELICASE RHLE-RELATED"/>
    <property type="match status" value="1"/>
</dbReference>
<dbReference type="PROSITE" id="PS00039">
    <property type="entry name" value="DEAD_ATP_HELICASE"/>
    <property type="match status" value="1"/>
</dbReference>
<evidence type="ECO:0000259" key="11">
    <source>
        <dbReference type="PROSITE" id="PS51195"/>
    </source>
</evidence>
<feature type="domain" description="Helicase ATP-binding" evidence="9">
    <location>
        <begin position="67"/>
        <end position="267"/>
    </location>
</feature>
<dbReference type="AlphaFoldDB" id="A0A433Q6M1"/>
<dbReference type="Pfam" id="PF00270">
    <property type="entry name" value="DEAD"/>
    <property type="match status" value="1"/>
</dbReference>
<comment type="caution">
    <text evidence="12">The sequence shown here is derived from an EMBL/GenBank/DDBJ whole genome shotgun (WGS) entry which is preliminary data.</text>
</comment>
<evidence type="ECO:0000256" key="4">
    <source>
        <dbReference type="ARBA" id="ARBA00022840"/>
    </source>
</evidence>
<evidence type="ECO:0000256" key="1">
    <source>
        <dbReference type="ARBA" id="ARBA00022741"/>
    </source>
</evidence>
<dbReference type="SMART" id="SM00487">
    <property type="entry name" value="DEXDc"/>
    <property type="match status" value="1"/>
</dbReference>
<evidence type="ECO:0008006" key="14">
    <source>
        <dbReference type="Google" id="ProtNLM"/>
    </source>
</evidence>
<evidence type="ECO:0000313" key="13">
    <source>
        <dbReference type="Proteomes" id="UP000274822"/>
    </source>
</evidence>
<dbReference type="GO" id="GO:0016787">
    <property type="term" value="F:hydrolase activity"/>
    <property type="evidence" value="ECO:0007669"/>
    <property type="project" value="UniProtKB-KW"/>
</dbReference>
<feature type="region of interest" description="Disordered" evidence="8">
    <location>
        <begin position="517"/>
        <end position="565"/>
    </location>
</feature>
<dbReference type="Proteomes" id="UP000274822">
    <property type="component" value="Unassembled WGS sequence"/>
</dbReference>
<evidence type="ECO:0000259" key="10">
    <source>
        <dbReference type="PROSITE" id="PS51194"/>
    </source>
</evidence>
<evidence type="ECO:0000256" key="6">
    <source>
        <dbReference type="PROSITE-ProRule" id="PRU00552"/>
    </source>
</evidence>
<evidence type="ECO:0000256" key="2">
    <source>
        <dbReference type="ARBA" id="ARBA00022801"/>
    </source>
</evidence>
<dbReference type="PANTHER" id="PTHR47959:SF24">
    <property type="entry name" value="ATP-DEPENDENT RNA HELICASE"/>
    <property type="match status" value="1"/>
</dbReference>
<dbReference type="InterPro" id="IPR014001">
    <property type="entry name" value="Helicase_ATP-bd"/>
</dbReference>
<organism evidence="12 13">
    <name type="scientific">Jimgerdemannia flammicorona</name>
    <dbReference type="NCBI Taxonomy" id="994334"/>
    <lineage>
        <taxon>Eukaryota</taxon>
        <taxon>Fungi</taxon>
        <taxon>Fungi incertae sedis</taxon>
        <taxon>Mucoromycota</taxon>
        <taxon>Mucoromycotina</taxon>
        <taxon>Endogonomycetes</taxon>
        <taxon>Endogonales</taxon>
        <taxon>Endogonaceae</taxon>
        <taxon>Jimgerdemannia</taxon>
    </lineage>
</organism>
<dbReference type="InterPro" id="IPR014014">
    <property type="entry name" value="RNA_helicase_DEAD_Q_motif"/>
</dbReference>
<feature type="short sequence motif" description="Q motif" evidence="6">
    <location>
        <begin position="36"/>
        <end position="64"/>
    </location>
</feature>
<evidence type="ECO:0000256" key="8">
    <source>
        <dbReference type="SAM" id="MobiDB-lite"/>
    </source>
</evidence>
<dbReference type="SUPFAM" id="SSF52540">
    <property type="entry name" value="P-loop containing nucleoside triphosphate hydrolases"/>
    <property type="match status" value="1"/>
</dbReference>
<dbReference type="GO" id="GO:0005829">
    <property type="term" value="C:cytosol"/>
    <property type="evidence" value="ECO:0007669"/>
    <property type="project" value="TreeGrafter"/>
</dbReference>
<evidence type="ECO:0000259" key="9">
    <source>
        <dbReference type="PROSITE" id="PS51192"/>
    </source>
</evidence>
<dbReference type="PROSITE" id="PS51192">
    <property type="entry name" value="HELICASE_ATP_BIND_1"/>
    <property type="match status" value="1"/>
</dbReference>
<keyword evidence="3 7" id="KW-0347">Helicase</keyword>
<comment type="similarity">
    <text evidence="7">Belongs to the DEAD box helicase family.</text>
</comment>
<dbReference type="GO" id="GO:0003723">
    <property type="term" value="F:RNA binding"/>
    <property type="evidence" value="ECO:0007669"/>
    <property type="project" value="UniProtKB-KW"/>
</dbReference>
<feature type="domain" description="Helicase C-terminal" evidence="10">
    <location>
        <begin position="277"/>
        <end position="439"/>
    </location>
</feature>
<feature type="compositionally biased region" description="Basic and acidic residues" evidence="8">
    <location>
        <begin position="544"/>
        <end position="557"/>
    </location>
</feature>
<reference evidence="12 13" key="1">
    <citation type="journal article" date="2018" name="New Phytol.">
        <title>Phylogenomics of Endogonaceae and evolution of mycorrhizas within Mucoromycota.</title>
        <authorList>
            <person name="Chang Y."/>
            <person name="Desiro A."/>
            <person name="Na H."/>
            <person name="Sandor L."/>
            <person name="Lipzen A."/>
            <person name="Clum A."/>
            <person name="Barry K."/>
            <person name="Grigoriev I.V."/>
            <person name="Martin F.M."/>
            <person name="Stajich J.E."/>
            <person name="Smith M.E."/>
            <person name="Bonito G."/>
            <person name="Spatafora J.W."/>
        </authorList>
    </citation>
    <scope>NUCLEOTIDE SEQUENCE [LARGE SCALE GENOMIC DNA]</scope>
    <source>
        <strain evidence="12 13">AD002</strain>
    </source>
</reference>
<dbReference type="Pfam" id="PF00271">
    <property type="entry name" value="Helicase_C"/>
    <property type="match status" value="1"/>
</dbReference>
<evidence type="ECO:0000256" key="5">
    <source>
        <dbReference type="ARBA" id="ARBA00022884"/>
    </source>
</evidence>
<name>A0A433Q6M1_9FUNG</name>
<feature type="compositionally biased region" description="Basic and acidic residues" evidence="8">
    <location>
        <begin position="523"/>
        <end position="532"/>
    </location>
</feature>
<sequence>MSSDSEDIPFSNEGHGQDDPISDPDIENDIAAPSNVSFAELGLNDWLVDSLRAMSIRAPSEIQSACIPPILAGRDVIGGAKTGSGKTAAFALPILQKLSEDPYGVFALVLTPTRELAFQIAEQFRVLGKSINVKESVVVGGLGTYSGVQKTPPSSPTCTNPIHTAHLPPTDMMKQALDLSRRPHIIIATPGRLRDHIQSSPNAVHLSRLRFLVLDEADRLLSSTFASDLETILSHVPSKRQTLLFTATMTESILALEHADNRPFVHRCNASVSTVATLEQRYVFVPSHVRETYLAYLLRCDEFEGRSTIVFCGRCATAEMVTVMLKELGVRCTALHSQMTQQERLDSLGKFRAEVIKVLVATDVGSRGLDIPTVQLVLNYDVPRDPTDYIHRVGRTARAGRGGQAVTIVSERDVQLVQNIEARTNKQMDEYKINENKILEMLTEVSTAKRVATMVRYVLSITFSFQIRNDHDEYPTRRRLPEPYKEPAVPTGGGGEPILVRHMHDTNFGQRTEVRNQKKRIRNGTEDVEGGKKAKKMMRKGWNKRADEDGKKADGVARKAKVRSS</sequence>
<evidence type="ECO:0000256" key="7">
    <source>
        <dbReference type="RuleBase" id="RU000492"/>
    </source>
</evidence>
<dbReference type="CDD" id="cd18787">
    <property type="entry name" value="SF2_C_DEAD"/>
    <property type="match status" value="1"/>
</dbReference>
<feature type="domain" description="DEAD-box RNA helicase Q" evidence="11">
    <location>
        <begin position="36"/>
        <end position="64"/>
    </location>
</feature>
<dbReference type="InterPro" id="IPR001650">
    <property type="entry name" value="Helicase_C-like"/>
</dbReference>
<dbReference type="InterPro" id="IPR027417">
    <property type="entry name" value="P-loop_NTPase"/>
</dbReference>